<proteinExistence type="predicted"/>
<keyword evidence="1" id="KW-0547">Nucleotide-binding</keyword>
<dbReference type="Gene3D" id="3.40.50.300">
    <property type="entry name" value="P-loop containing nucleotide triphosphate hydrolases"/>
    <property type="match status" value="1"/>
</dbReference>
<dbReference type="RefSeq" id="WP_120140698.1">
    <property type="nucleotide sequence ID" value="NZ_CP023671.1"/>
</dbReference>
<evidence type="ECO:0000313" key="4">
    <source>
        <dbReference type="EMBL" id="AYE34097.1"/>
    </source>
</evidence>
<dbReference type="AlphaFoldDB" id="A0A9N7PLQ6"/>
<dbReference type="InterPro" id="IPR003593">
    <property type="entry name" value="AAA+_ATPase"/>
</dbReference>
<dbReference type="PROSITE" id="PS50893">
    <property type="entry name" value="ABC_TRANSPORTER_2"/>
    <property type="match status" value="1"/>
</dbReference>
<dbReference type="GeneID" id="303560270"/>
<dbReference type="EMBL" id="CP023671">
    <property type="protein sequence ID" value="AYE34097.1"/>
    <property type="molecule type" value="Genomic_DNA"/>
</dbReference>
<protein>
    <submittedName>
        <fullName evidence="5">ATP-binding cassette domain-containing protein</fullName>
    </submittedName>
    <submittedName>
        <fullName evidence="4">Macrolide ABC transporter ATP-binding protein</fullName>
    </submittedName>
</protein>
<sequence>MIKIKAVYKNFGNEIISFNDIVFEDNKSYIILGPSGCGKSTLLNLLSGNIKADNGSIQVNTKNYSYKLEDLSYEKLQEYRRNNISYVSQEFNLFDNFTVYDNLNIINEIKPTKIAIEKAIKLVGLTNKLKQKVRTLSGGEKQRVCIARALLQGGDIILCDEPTASLNQGLANDIIKLIIELQKKTKSSLLVVTHDERLIENFDEVIYYEDFIKVDLGGAK</sequence>
<dbReference type="GO" id="GO:0016887">
    <property type="term" value="F:ATP hydrolysis activity"/>
    <property type="evidence" value="ECO:0007669"/>
    <property type="project" value="InterPro"/>
</dbReference>
<dbReference type="Pfam" id="PF00005">
    <property type="entry name" value="ABC_tran"/>
    <property type="match status" value="1"/>
</dbReference>
<dbReference type="KEGG" id="csep:CP523_06235"/>
<evidence type="ECO:0000256" key="1">
    <source>
        <dbReference type="ARBA" id="ARBA00022741"/>
    </source>
</evidence>
<keyword evidence="7" id="KW-1185">Reference proteome</keyword>
<accession>A0A9N7PLQ6</accession>
<keyword evidence="2 4" id="KW-0067">ATP-binding</keyword>
<reference evidence="5" key="2">
    <citation type="submission" date="2022-06" db="EMBL/GenBank/DDBJ databases">
        <authorList>
            <person name="Holder M.E."/>
            <person name="Ajami N.J."/>
            <person name="Petrosino J.F."/>
        </authorList>
    </citation>
    <scope>NUCLEOTIDE SEQUENCE</scope>
    <source>
        <strain evidence="5">RMA 8861</strain>
    </source>
</reference>
<evidence type="ECO:0000256" key="2">
    <source>
        <dbReference type="ARBA" id="ARBA00022840"/>
    </source>
</evidence>
<dbReference type="Proteomes" id="UP001055437">
    <property type="component" value="Chromosome"/>
</dbReference>
<dbReference type="InterPro" id="IPR017871">
    <property type="entry name" value="ABC_transporter-like_CS"/>
</dbReference>
<dbReference type="PROSITE" id="PS00211">
    <property type="entry name" value="ABC_TRANSPORTER_1"/>
    <property type="match status" value="1"/>
</dbReference>
<dbReference type="SUPFAM" id="SSF52540">
    <property type="entry name" value="P-loop containing nucleoside triphosphate hydrolases"/>
    <property type="match status" value="1"/>
</dbReference>
<dbReference type="SMART" id="SM00382">
    <property type="entry name" value="AAA"/>
    <property type="match status" value="1"/>
</dbReference>
<evidence type="ECO:0000313" key="5">
    <source>
        <dbReference type="EMBL" id="USS00677.1"/>
    </source>
</evidence>
<name>A0A9N7PLQ6_CLOSE</name>
<dbReference type="InterPro" id="IPR003439">
    <property type="entry name" value="ABC_transporter-like_ATP-bd"/>
</dbReference>
<dbReference type="PANTHER" id="PTHR42798:SF4">
    <property type="entry name" value="ABC TRANSPORTER DOMAIN-CONTAINING PROTEIN"/>
    <property type="match status" value="1"/>
</dbReference>
<dbReference type="Proteomes" id="UP000280586">
    <property type="component" value="Chromosome"/>
</dbReference>
<dbReference type="PANTHER" id="PTHR42798">
    <property type="entry name" value="LIPOPROTEIN-RELEASING SYSTEM ATP-BINDING PROTEIN LOLD"/>
    <property type="match status" value="1"/>
</dbReference>
<evidence type="ECO:0000259" key="3">
    <source>
        <dbReference type="PROSITE" id="PS50893"/>
    </source>
</evidence>
<dbReference type="InterPro" id="IPR027417">
    <property type="entry name" value="P-loop_NTPase"/>
</dbReference>
<feature type="domain" description="ABC transporter" evidence="3">
    <location>
        <begin position="2"/>
        <end position="216"/>
    </location>
</feature>
<gene>
    <name evidence="4" type="ORF">CP523_06235</name>
    <name evidence="5" type="ORF">NH397_14525</name>
</gene>
<evidence type="ECO:0000313" key="6">
    <source>
        <dbReference type="Proteomes" id="UP000280586"/>
    </source>
</evidence>
<dbReference type="EMBL" id="CP099799">
    <property type="protein sequence ID" value="USS00677.1"/>
    <property type="molecule type" value="Genomic_DNA"/>
</dbReference>
<evidence type="ECO:0000313" key="7">
    <source>
        <dbReference type="Proteomes" id="UP001055437"/>
    </source>
</evidence>
<organism evidence="4 6">
    <name type="scientific">Clostridium septicum</name>
    <dbReference type="NCBI Taxonomy" id="1504"/>
    <lineage>
        <taxon>Bacteria</taxon>
        <taxon>Bacillati</taxon>
        <taxon>Bacillota</taxon>
        <taxon>Clostridia</taxon>
        <taxon>Eubacteriales</taxon>
        <taxon>Clostridiaceae</taxon>
        <taxon>Clostridium</taxon>
    </lineage>
</organism>
<dbReference type="GO" id="GO:0005524">
    <property type="term" value="F:ATP binding"/>
    <property type="evidence" value="ECO:0007669"/>
    <property type="project" value="UniProtKB-KW"/>
</dbReference>
<reference evidence="4 6" key="1">
    <citation type="submission" date="2017-09" db="EMBL/GenBank/DDBJ databases">
        <authorList>
            <person name="Thomas P."/>
            <person name="Seyboldt C."/>
        </authorList>
    </citation>
    <scope>NUCLEOTIDE SEQUENCE [LARGE SCALE GENOMIC DNA]</scope>
    <source>
        <strain evidence="4 6">DSM 7534</strain>
    </source>
</reference>